<dbReference type="eggNOG" id="ENOG5033JIU">
    <property type="taxonomic scope" value="Bacteria"/>
</dbReference>
<dbReference type="AlphaFoldDB" id="Q11JY5"/>
<dbReference type="KEGG" id="mes:Meso_0893"/>
<protein>
    <submittedName>
        <fullName evidence="1">Uncharacterized protein</fullName>
    </submittedName>
</protein>
<name>Q11JY5_CHESB</name>
<proteinExistence type="predicted"/>
<reference evidence="1" key="1">
    <citation type="submission" date="2006-06" db="EMBL/GenBank/DDBJ databases">
        <title>Complete sequence of chromosome of Chelativorans sp. BNC1.</title>
        <authorList>
            <consortium name="US DOE Joint Genome Institute"/>
            <person name="Copeland A."/>
            <person name="Lucas S."/>
            <person name="Lapidus A."/>
            <person name="Barry K."/>
            <person name="Detter J.C."/>
            <person name="Glavina del Rio T."/>
            <person name="Hammon N."/>
            <person name="Israni S."/>
            <person name="Dalin E."/>
            <person name="Tice H."/>
            <person name="Pitluck S."/>
            <person name="Chertkov O."/>
            <person name="Brettin T."/>
            <person name="Bruce D."/>
            <person name="Han C."/>
            <person name="Tapia R."/>
            <person name="Gilna P."/>
            <person name="Schmutz J."/>
            <person name="Larimer F."/>
            <person name="Land M."/>
            <person name="Hauser L."/>
            <person name="Kyrpides N."/>
            <person name="Mikhailova N."/>
            <person name="Richardson P."/>
        </authorList>
    </citation>
    <scope>NUCLEOTIDE SEQUENCE</scope>
    <source>
        <strain evidence="1">BNC1</strain>
    </source>
</reference>
<accession>Q11JY5</accession>
<dbReference type="HOGENOM" id="CLU_181471_0_0_5"/>
<sequence precursor="true">MKLIRDQIFGLMTLAGALGLLAPNAYGQSSATEQPVLLAQGAPDCYAIGQQIAAQQGGTLAGASAESRGGTIVCRIVILVPARDGERPRRVEVTVPVR</sequence>
<gene>
    <name evidence="1" type="ordered locus">Meso_0893</name>
</gene>
<dbReference type="STRING" id="266779.Meso_0893"/>
<evidence type="ECO:0000313" key="1">
    <source>
        <dbReference type="EMBL" id="ABG62290.1"/>
    </source>
</evidence>
<dbReference type="EMBL" id="CP000390">
    <property type="protein sequence ID" value="ABG62290.1"/>
    <property type="molecule type" value="Genomic_DNA"/>
</dbReference>
<organism evidence="1">
    <name type="scientific">Chelativorans sp. (strain BNC1)</name>
    <dbReference type="NCBI Taxonomy" id="266779"/>
    <lineage>
        <taxon>Bacteria</taxon>
        <taxon>Pseudomonadati</taxon>
        <taxon>Pseudomonadota</taxon>
        <taxon>Alphaproteobacteria</taxon>
        <taxon>Hyphomicrobiales</taxon>
        <taxon>Phyllobacteriaceae</taxon>
        <taxon>Chelativorans</taxon>
    </lineage>
</organism>